<evidence type="ECO:0000313" key="1">
    <source>
        <dbReference type="EMBL" id="KAJ1373489.1"/>
    </source>
</evidence>
<gene>
    <name evidence="1" type="ORF">KIN20_035899</name>
</gene>
<accession>A0AAD5WK23</accession>
<organism evidence="1 2">
    <name type="scientific">Parelaphostrongylus tenuis</name>
    <name type="common">Meningeal worm</name>
    <dbReference type="NCBI Taxonomy" id="148309"/>
    <lineage>
        <taxon>Eukaryota</taxon>
        <taxon>Metazoa</taxon>
        <taxon>Ecdysozoa</taxon>
        <taxon>Nematoda</taxon>
        <taxon>Chromadorea</taxon>
        <taxon>Rhabditida</taxon>
        <taxon>Rhabditina</taxon>
        <taxon>Rhabditomorpha</taxon>
        <taxon>Strongyloidea</taxon>
        <taxon>Metastrongylidae</taxon>
        <taxon>Parelaphostrongylus</taxon>
    </lineage>
</organism>
<comment type="caution">
    <text evidence="1">The sequence shown here is derived from an EMBL/GenBank/DDBJ whole genome shotgun (WGS) entry which is preliminary data.</text>
</comment>
<sequence length="104" mass="11384">MRPEYSLLRNTLKVSLQFLSGGFRTTADAKHRRSTGRPVRSLSGELIQQEKGIPIQLSTGVPFQPEKGTPIQLSTGDRFQVMAGAPIQSGTAGFTDFHCCIEYA</sequence>
<name>A0AAD5WK23_PARTN</name>
<reference evidence="1" key="1">
    <citation type="submission" date="2021-06" db="EMBL/GenBank/DDBJ databases">
        <title>Parelaphostrongylus tenuis whole genome reference sequence.</title>
        <authorList>
            <person name="Garwood T.J."/>
            <person name="Larsen P.A."/>
            <person name="Fountain-Jones N.M."/>
            <person name="Garbe J.R."/>
            <person name="Macchietto M.G."/>
            <person name="Kania S.A."/>
            <person name="Gerhold R.W."/>
            <person name="Richards J.E."/>
            <person name="Wolf T.M."/>
        </authorList>
    </citation>
    <scope>NUCLEOTIDE SEQUENCE</scope>
    <source>
        <strain evidence="1">MNPRO001-30</strain>
        <tissue evidence="1">Meninges</tissue>
    </source>
</reference>
<protein>
    <submittedName>
        <fullName evidence="1">Uncharacterized protein</fullName>
    </submittedName>
</protein>
<dbReference type="AlphaFoldDB" id="A0AAD5WK23"/>
<dbReference type="EMBL" id="JAHQIW010007295">
    <property type="protein sequence ID" value="KAJ1373489.1"/>
    <property type="molecule type" value="Genomic_DNA"/>
</dbReference>
<keyword evidence="2" id="KW-1185">Reference proteome</keyword>
<proteinExistence type="predicted"/>
<dbReference type="Proteomes" id="UP001196413">
    <property type="component" value="Unassembled WGS sequence"/>
</dbReference>
<evidence type="ECO:0000313" key="2">
    <source>
        <dbReference type="Proteomes" id="UP001196413"/>
    </source>
</evidence>